<sequence>MLVKTIGEYLLFPITIAGRIAADVCAFRTAAHVELPAALALTVKVAVGVKEYLSLAADLHFNLLVAILGTAPSTLKNKMRHARFVTIQYLKN</sequence>
<comment type="caution">
    <text evidence="1">The sequence shown here is derived from an EMBL/GenBank/DDBJ whole genome shotgun (WGS) entry which is preliminary data.</text>
</comment>
<gene>
    <name evidence="1" type="ORF">DPMN_101221</name>
</gene>
<organism evidence="1 2">
    <name type="scientific">Dreissena polymorpha</name>
    <name type="common">Zebra mussel</name>
    <name type="synonym">Mytilus polymorpha</name>
    <dbReference type="NCBI Taxonomy" id="45954"/>
    <lineage>
        <taxon>Eukaryota</taxon>
        <taxon>Metazoa</taxon>
        <taxon>Spiralia</taxon>
        <taxon>Lophotrochozoa</taxon>
        <taxon>Mollusca</taxon>
        <taxon>Bivalvia</taxon>
        <taxon>Autobranchia</taxon>
        <taxon>Heteroconchia</taxon>
        <taxon>Euheterodonta</taxon>
        <taxon>Imparidentia</taxon>
        <taxon>Neoheterodontei</taxon>
        <taxon>Myida</taxon>
        <taxon>Dreissenoidea</taxon>
        <taxon>Dreissenidae</taxon>
        <taxon>Dreissena</taxon>
    </lineage>
</organism>
<proteinExistence type="predicted"/>
<protein>
    <submittedName>
        <fullName evidence="1">Uncharacterized protein</fullName>
    </submittedName>
</protein>
<name>A0A9D4LHA5_DREPO</name>
<accession>A0A9D4LHA5</accession>
<keyword evidence="2" id="KW-1185">Reference proteome</keyword>
<evidence type="ECO:0000313" key="2">
    <source>
        <dbReference type="Proteomes" id="UP000828390"/>
    </source>
</evidence>
<dbReference type="Proteomes" id="UP000828390">
    <property type="component" value="Unassembled WGS sequence"/>
</dbReference>
<dbReference type="EMBL" id="JAIWYP010000003">
    <property type="protein sequence ID" value="KAH3858593.1"/>
    <property type="molecule type" value="Genomic_DNA"/>
</dbReference>
<dbReference type="AlphaFoldDB" id="A0A9D4LHA5"/>
<evidence type="ECO:0000313" key="1">
    <source>
        <dbReference type="EMBL" id="KAH3858593.1"/>
    </source>
</evidence>
<reference evidence="1" key="1">
    <citation type="journal article" date="2019" name="bioRxiv">
        <title>The Genome of the Zebra Mussel, Dreissena polymorpha: A Resource for Invasive Species Research.</title>
        <authorList>
            <person name="McCartney M.A."/>
            <person name="Auch B."/>
            <person name="Kono T."/>
            <person name="Mallez S."/>
            <person name="Zhang Y."/>
            <person name="Obille A."/>
            <person name="Becker A."/>
            <person name="Abrahante J.E."/>
            <person name="Garbe J."/>
            <person name="Badalamenti J.P."/>
            <person name="Herman A."/>
            <person name="Mangelson H."/>
            <person name="Liachko I."/>
            <person name="Sullivan S."/>
            <person name="Sone E.D."/>
            <person name="Koren S."/>
            <person name="Silverstein K.A.T."/>
            <person name="Beckman K.B."/>
            <person name="Gohl D.M."/>
        </authorList>
    </citation>
    <scope>NUCLEOTIDE SEQUENCE</scope>
    <source>
        <strain evidence="1">Duluth1</strain>
        <tissue evidence="1">Whole animal</tissue>
    </source>
</reference>
<reference evidence="1" key="2">
    <citation type="submission" date="2020-11" db="EMBL/GenBank/DDBJ databases">
        <authorList>
            <person name="McCartney M.A."/>
            <person name="Auch B."/>
            <person name="Kono T."/>
            <person name="Mallez S."/>
            <person name="Becker A."/>
            <person name="Gohl D.M."/>
            <person name="Silverstein K.A.T."/>
            <person name="Koren S."/>
            <person name="Bechman K.B."/>
            <person name="Herman A."/>
            <person name="Abrahante J.E."/>
            <person name="Garbe J."/>
        </authorList>
    </citation>
    <scope>NUCLEOTIDE SEQUENCE</scope>
    <source>
        <strain evidence="1">Duluth1</strain>
        <tissue evidence="1">Whole animal</tissue>
    </source>
</reference>